<evidence type="ECO:0000313" key="3">
    <source>
        <dbReference type="Proteomes" id="UP000249723"/>
    </source>
</evidence>
<name>A0A2X0NJU9_9BASI</name>
<evidence type="ECO:0000256" key="1">
    <source>
        <dbReference type="SAM" id="MobiDB-lite"/>
    </source>
</evidence>
<proteinExistence type="predicted"/>
<keyword evidence="3" id="KW-1185">Reference proteome</keyword>
<sequence>MTLVASTSSLKLPYTKSMHVSTSGLGSSQFGASSSSLSSPVRTPFATRTGSAFSNTSTSKRTSPLSSKYSLSTRSSESEDEDDDVDSDDSTVALPQQAIRASSGGASGASTSATTLPPPHHHKSFSHSSNSSDDDVLSPSVQANYYLPAATTVRASSALTVNGLSTSSASATARAASSASASSMGKNLARKRADSFKWSKYAGMGSVTIELGLSNDELRRV</sequence>
<feature type="compositionally biased region" description="Polar residues" evidence="1">
    <location>
        <begin position="46"/>
        <end position="65"/>
    </location>
</feature>
<dbReference type="Proteomes" id="UP000249723">
    <property type="component" value="Unassembled WGS sequence"/>
</dbReference>
<accession>A0A2X0NJU9</accession>
<dbReference type="OrthoDB" id="2538333at2759"/>
<feature type="compositionally biased region" description="Low complexity" evidence="1">
    <location>
        <begin position="66"/>
        <end position="75"/>
    </location>
</feature>
<dbReference type="EMBL" id="FMWP01000018">
    <property type="protein sequence ID" value="SCZ92379.1"/>
    <property type="molecule type" value="Genomic_DNA"/>
</dbReference>
<reference evidence="3" key="1">
    <citation type="submission" date="2016-10" db="EMBL/GenBank/DDBJ databases">
        <authorList>
            <person name="Jeantristanb JTB J.-T."/>
            <person name="Ricardo R."/>
        </authorList>
    </citation>
    <scope>NUCLEOTIDE SEQUENCE [LARGE SCALE GENOMIC DNA]</scope>
</reference>
<gene>
    <name evidence="2" type="ORF">BZ3500_MVSOF-1268-A1-R1_CHR5-2G07818</name>
</gene>
<dbReference type="AlphaFoldDB" id="A0A2X0NJU9"/>
<feature type="compositionally biased region" description="Acidic residues" evidence="1">
    <location>
        <begin position="78"/>
        <end position="89"/>
    </location>
</feature>
<organism evidence="2 3">
    <name type="scientific">Microbotryum saponariae</name>
    <dbReference type="NCBI Taxonomy" id="289078"/>
    <lineage>
        <taxon>Eukaryota</taxon>
        <taxon>Fungi</taxon>
        <taxon>Dikarya</taxon>
        <taxon>Basidiomycota</taxon>
        <taxon>Pucciniomycotina</taxon>
        <taxon>Microbotryomycetes</taxon>
        <taxon>Microbotryales</taxon>
        <taxon>Microbotryaceae</taxon>
        <taxon>Microbotryum</taxon>
    </lineage>
</organism>
<evidence type="ECO:0000313" key="2">
    <source>
        <dbReference type="EMBL" id="SCZ92379.1"/>
    </source>
</evidence>
<feature type="compositionally biased region" description="Low complexity" evidence="1">
    <location>
        <begin position="101"/>
        <end position="115"/>
    </location>
</feature>
<protein>
    <submittedName>
        <fullName evidence="2">BZ3500_MvSof-1268-A1-R1_Chr5-2g07818 protein</fullName>
    </submittedName>
</protein>
<feature type="region of interest" description="Disordered" evidence="1">
    <location>
        <begin position="15"/>
        <end position="136"/>
    </location>
</feature>
<feature type="compositionally biased region" description="Low complexity" evidence="1">
    <location>
        <begin position="23"/>
        <end position="39"/>
    </location>
</feature>